<keyword evidence="3" id="KW-0326">Glycosidase</keyword>
<gene>
    <name evidence="6" type="ORF">HPULCUR_002580</name>
</gene>
<dbReference type="EMBL" id="BAABUJ010000007">
    <property type="protein sequence ID" value="GAA5797200.1"/>
    <property type="molecule type" value="Genomic_DNA"/>
</dbReference>
<feature type="signal peptide" evidence="4">
    <location>
        <begin position="1"/>
        <end position="22"/>
    </location>
</feature>
<accession>A0ABP9XS73</accession>
<keyword evidence="2" id="KW-0378">Hydrolase</keyword>
<keyword evidence="7" id="KW-1185">Reference proteome</keyword>
<evidence type="ECO:0000256" key="4">
    <source>
        <dbReference type="SAM" id="SignalP"/>
    </source>
</evidence>
<protein>
    <recommendedName>
        <fullName evidence="5">GH16 domain-containing protein</fullName>
    </recommendedName>
</protein>
<evidence type="ECO:0000313" key="6">
    <source>
        <dbReference type="EMBL" id="GAA5797200.1"/>
    </source>
</evidence>
<dbReference type="PROSITE" id="PS51762">
    <property type="entry name" value="GH16_2"/>
    <property type="match status" value="1"/>
</dbReference>
<feature type="domain" description="GH16" evidence="5">
    <location>
        <begin position="44"/>
        <end position="251"/>
    </location>
</feature>
<dbReference type="PANTHER" id="PTHR10963">
    <property type="entry name" value="GLYCOSYL HYDROLASE-RELATED"/>
    <property type="match status" value="1"/>
</dbReference>
<evidence type="ECO:0000256" key="1">
    <source>
        <dbReference type="ARBA" id="ARBA00022729"/>
    </source>
</evidence>
<comment type="caution">
    <text evidence="6">The sequence shown here is derived from an EMBL/GenBank/DDBJ whole genome shotgun (WGS) entry which is preliminary data.</text>
</comment>
<dbReference type="Pfam" id="PF00722">
    <property type="entry name" value="Glyco_hydro_16"/>
    <property type="match status" value="1"/>
</dbReference>
<dbReference type="SUPFAM" id="SSF49899">
    <property type="entry name" value="Concanavalin A-like lectins/glucanases"/>
    <property type="match status" value="1"/>
</dbReference>
<evidence type="ECO:0000313" key="7">
    <source>
        <dbReference type="Proteomes" id="UP001476247"/>
    </source>
</evidence>
<dbReference type="Gene3D" id="2.60.120.200">
    <property type="match status" value="1"/>
</dbReference>
<feature type="chain" id="PRO_5045984119" description="GH16 domain-containing protein" evidence="4">
    <location>
        <begin position="23"/>
        <end position="267"/>
    </location>
</feature>
<dbReference type="InterPro" id="IPR013320">
    <property type="entry name" value="ConA-like_dom_sf"/>
</dbReference>
<evidence type="ECO:0000259" key="5">
    <source>
        <dbReference type="PROSITE" id="PS51762"/>
    </source>
</evidence>
<keyword evidence="1 4" id="KW-0732">Signal</keyword>
<proteinExistence type="predicted"/>
<evidence type="ECO:0000256" key="2">
    <source>
        <dbReference type="ARBA" id="ARBA00022801"/>
    </source>
</evidence>
<dbReference type="InterPro" id="IPR050546">
    <property type="entry name" value="Glycosyl_Hydrlase_16"/>
</dbReference>
<dbReference type="Proteomes" id="UP001476247">
    <property type="component" value="Unassembled WGS sequence"/>
</dbReference>
<dbReference type="PANTHER" id="PTHR10963:SF22">
    <property type="entry name" value="GLYCOSIDASE CRH2-RELATED"/>
    <property type="match status" value="1"/>
</dbReference>
<reference evidence="6 7" key="1">
    <citation type="submission" date="2024-04" db="EMBL/GenBank/DDBJ databases">
        <title>genome sequences of Mucor flavus KT1a and Helicostylum pulchrum KT1b strains isolation_sourced from the surface of a dry-aged beef.</title>
        <authorList>
            <person name="Toyotome T."/>
            <person name="Hosono M."/>
            <person name="Torimaru M."/>
            <person name="Fukuda K."/>
            <person name="Mikami N."/>
        </authorList>
    </citation>
    <scope>NUCLEOTIDE SEQUENCE [LARGE SCALE GENOMIC DNA]</scope>
    <source>
        <strain evidence="6 7">KT1b</strain>
    </source>
</reference>
<sequence>MYLAKLSIRAIVFLGLAQNLFAAPANKKLNKCTSGTTLFKDGLGDWAEESGSTSSWKITDSGLQLVLDAPEDIIRKTNASDSDNPYNEYSAPHSPNFIASQLLQYGKVTYNLKTSGIPGAVTAAILIVPGGGDEIDFEMLGGDRRKIQTNYFYGGEIVYGINGGNTDSVDTSSGFHSYTIDWSPERIQWSVDGKVIRTTKKSQTCKGTVCKYPTHPTSVQVGLWDSSNPSSTAEWAKGPINWKKDQKVTAIIKSVSIECNSEYNEIV</sequence>
<organism evidence="6 7">
    <name type="scientific">Helicostylum pulchrum</name>
    <dbReference type="NCBI Taxonomy" id="562976"/>
    <lineage>
        <taxon>Eukaryota</taxon>
        <taxon>Fungi</taxon>
        <taxon>Fungi incertae sedis</taxon>
        <taxon>Mucoromycota</taxon>
        <taxon>Mucoromycotina</taxon>
        <taxon>Mucoromycetes</taxon>
        <taxon>Mucorales</taxon>
        <taxon>Mucorineae</taxon>
        <taxon>Mucoraceae</taxon>
        <taxon>Helicostylum</taxon>
    </lineage>
</organism>
<name>A0ABP9XS73_9FUNG</name>
<evidence type="ECO:0000256" key="3">
    <source>
        <dbReference type="ARBA" id="ARBA00023295"/>
    </source>
</evidence>
<dbReference type="InterPro" id="IPR000757">
    <property type="entry name" value="Beta-glucanase-like"/>
</dbReference>